<feature type="coiled-coil region" evidence="1">
    <location>
        <begin position="54"/>
        <end position="88"/>
    </location>
</feature>
<evidence type="ECO:0000313" key="4">
    <source>
        <dbReference type="Proteomes" id="UP000054047"/>
    </source>
</evidence>
<proteinExistence type="predicted"/>
<dbReference type="EMBL" id="KN727485">
    <property type="protein sequence ID" value="KIH65577.1"/>
    <property type="molecule type" value="Genomic_DNA"/>
</dbReference>
<feature type="chain" id="PRO_5002147921" evidence="2">
    <location>
        <begin position="18"/>
        <end position="195"/>
    </location>
</feature>
<sequence>MCRISVLLCTYISLGLVFVPKLRFICRVPPSADEAHPNGNTMMRGLSKSDQKRYEHLRHENEVLQKQIDEKEKRIRQCKERLECLLNKEDDLLSISGAANNTRSVSGRIHSHNKTPWIARYCWNWADTVGIGLYGKCFFRSISMKSRRKIIFDANGARDDAIGSRGTSDDFMELSNMGIAMFLKVMPKMWIIEDE</sequence>
<dbReference type="AlphaFoldDB" id="A0A0C2DS23"/>
<evidence type="ECO:0000313" key="3">
    <source>
        <dbReference type="EMBL" id="KIH65577.1"/>
    </source>
</evidence>
<dbReference type="Proteomes" id="UP000054047">
    <property type="component" value="Unassembled WGS sequence"/>
</dbReference>
<evidence type="ECO:0000256" key="2">
    <source>
        <dbReference type="SAM" id="SignalP"/>
    </source>
</evidence>
<gene>
    <name evidence="3" type="ORF">ANCDUO_04103</name>
</gene>
<feature type="signal peptide" evidence="2">
    <location>
        <begin position="1"/>
        <end position="17"/>
    </location>
</feature>
<keyword evidence="4" id="KW-1185">Reference proteome</keyword>
<name>A0A0C2DS23_9BILA</name>
<accession>A0A0C2DS23</accession>
<dbReference type="OrthoDB" id="10566000at2759"/>
<keyword evidence="1" id="KW-0175">Coiled coil</keyword>
<protein>
    <submittedName>
        <fullName evidence="3">Uncharacterized protein</fullName>
    </submittedName>
</protein>
<evidence type="ECO:0000256" key="1">
    <source>
        <dbReference type="SAM" id="Coils"/>
    </source>
</evidence>
<keyword evidence="2" id="KW-0732">Signal</keyword>
<organism evidence="3 4">
    <name type="scientific">Ancylostoma duodenale</name>
    <dbReference type="NCBI Taxonomy" id="51022"/>
    <lineage>
        <taxon>Eukaryota</taxon>
        <taxon>Metazoa</taxon>
        <taxon>Ecdysozoa</taxon>
        <taxon>Nematoda</taxon>
        <taxon>Chromadorea</taxon>
        <taxon>Rhabditida</taxon>
        <taxon>Rhabditina</taxon>
        <taxon>Rhabditomorpha</taxon>
        <taxon>Strongyloidea</taxon>
        <taxon>Ancylostomatidae</taxon>
        <taxon>Ancylostomatinae</taxon>
        <taxon>Ancylostoma</taxon>
    </lineage>
</organism>
<reference evidence="3 4" key="1">
    <citation type="submission" date="2013-12" db="EMBL/GenBank/DDBJ databases">
        <title>Draft genome of the parsitic nematode Ancylostoma duodenale.</title>
        <authorList>
            <person name="Mitreva M."/>
        </authorList>
    </citation>
    <scope>NUCLEOTIDE SEQUENCE [LARGE SCALE GENOMIC DNA]</scope>
    <source>
        <strain evidence="3 4">Zhejiang</strain>
    </source>
</reference>